<protein>
    <submittedName>
        <fullName evidence="2">Uncharacterized protein</fullName>
    </submittedName>
</protein>
<reference evidence="2 3" key="1">
    <citation type="journal article" date="2020" name="Genomics">
        <title>Complete, high-quality genomes from long-read metagenomic sequencing of two wolf lichen thalli reveals enigmatic genome architecture.</title>
        <authorList>
            <person name="McKenzie S.K."/>
            <person name="Walston R.F."/>
            <person name="Allen J.L."/>
        </authorList>
    </citation>
    <scope>NUCLEOTIDE SEQUENCE [LARGE SCALE GENOMIC DNA]</scope>
    <source>
        <strain evidence="2">WasteWater2</strain>
    </source>
</reference>
<accession>A0A8H6FW51</accession>
<dbReference type="GeneID" id="59287760"/>
<dbReference type="RefSeq" id="XP_037165270.1">
    <property type="nucleotide sequence ID" value="XM_037308010.1"/>
</dbReference>
<evidence type="ECO:0000313" key="3">
    <source>
        <dbReference type="Proteomes" id="UP000578531"/>
    </source>
</evidence>
<name>A0A8H6FW51_9LECA</name>
<keyword evidence="3" id="KW-1185">Reference proteome</keyword>
<dbReference type="OrthoDB" id="5413811at2759"/>
<proteinExistence type="predicted"/>
<sequence length="87" mass="9156">MPPINRLPASPGDADADADLARAFQELAKGERTASAMETQLTALERKIDELLATVASADDRGAEVDRASTETIGNVTGAGEDQSERK</sequence>
<evidence type="ECO:0000313" key="2">
    <source>
        <dbReference type="EMBL" id="KAF6235903.1"/>
    </source>
</evidence>
<feature type="region of interest" description="Disordered" evidence="1">
    <location>
        <begin position="59"/>
        <end position="87"/>
    </location>
</feature>
<evidence type="ECO:0000256" key="1">
    <source>
        <dbReference type="SAM" id="MobiDB-lite"/>
    </source>
</evidence>
<feature type="compositionally biased region" description="Basic and acidic residues" evidence="1">
    <location>
        <begin position="59"/>
        <end position="69"/>
    </location>
</feature>
<gene>
    <name evidence="2" type="ORF">HO173_006099</name>
</gene>
<organism evidence="2 3">
    <name type="scientific">Letharia columbiana</name>
    <dbReference type="NCBI Taxonomy" id="112416"/>
    <lineage>
        <taxon>Eukaryota</taxon>
        <taxon>Fungi</taxon>
        <taxon>Dikarya</taxon>
        <taxon>Ascomycota</taxon>
        <taxon>Pezizomycotina</taxon>
        <taxon>Lecanoromycetes</taxon>
        <taxon>OSLEUM clade</taxon>
        <taxon>Lecanoromycetidae</taxon>
        <taxon>Lecanorales</taxon>
        <taxon>Lecanorineae</taxon>
        <taxon>Parmeliaceae</taxon>
        <taxon>Letharia</taxon>
    </lineage>
</organism>
<dbReference type="EMBL" id="JACCJC010000022">
    <property type="protein sequence ID" value="KAF6235903.1"/>
    <property type="molecule type" value="Genomic_DNA"/>
</dbReference>
<dbReference type="Proteomes" id="UP000578531">
    <property type="component" value="Unassembled WGS sequence"/>
</dbReference>
<dbReference type="AlphaFoldDB" id="A0A8H6FW51"/>
<comment type="caution">
    <text evidence="2">The sequence shown here is derived from an EMBL/GenBank/DDBJ whole genome shotgun (WGS) entry which is preliminary data.</text>
</comment>